<dbReference type="AlphaFoldDB" id="A0A917Y470"/>
<dbReference type="Proteomes" id="UP000600365">
    <property type="component" value="Unassembled WGS sequence"/>
</dbReference>
<comment type="caution">
    <text evidence="1">The sequence shown here is derived from an EMBL/GenBank/DDBJ whole genome shotgun (WGS) entry which is preliminary data.</text>
</comment>
<reference evidence="1 2" key="1">
    <citation type="journal article" date="2014" name="Int. J. Syst. Evol. Microbiol.">
        <title>Complete genome sequence of Corynebacterium casei LMG S-19264T (=DSM 44701T), isolated from a smear-ripened cheese.</title>
        <authorList>
            <consortium name="US DOE Joint Genome Institute (JGI-PGF)"/>
            <person name="Walter F."/>
            <person name="Albersmeier A."/>
            <person name="Kalinowski J."/>
            <person name="Ruckert C."/>
        </authorList>
    </citation>
    <scope>NUCLEOTIDE SEQUENCE [LARGE SCALE GENOMIC DNA]</scope>
    <source>
        <strain evidence="1 2">CGMCC 4.7111</strain>
    </source>
</reference>
<evidence type="ECO:0000313" key="2">
    <source>
        <dbReference type="Proteomes" id="UP000600365"/>
    </source>
</evidence>
<organism evidence="1 2">
    <name type="scientific">Streptomyces albiflavescens</name>
    <dbReference type="NCBI Taxonomy" id="1623582"/>
    <lineage>
        <taxon>Bacteria</taxon>
        <taxon>Bacillati</taxon>
        <taxon>Actinomycetota</taxon>
        <taxon>Actinomycetes</taxon>
        <taxon>Kitasatosporales</taxon>
        <taxon>Streptomycetaceae</taxon>
        <taxon>Streptomyces</taxon>
    </lineage>
</organism>
<dbReference type="EMBL" id="BMMM01000006">
    <property type="protein sequence ID" value="GGN65542.1"/>
    <property type="molecule type" value="Genomic_DNA"/>
</dbReference>
<evidence type="ECO:0000313" key="1">
    <source>
        <dbReference type="EMBL" id="GGN65542.1"/>
    </source>
</evidence>
<name>A0A917Y470_9ACTN</name>
<keyword evidence="2" id="KW-1185">Reference proteome</keyword>
<gene>
    <name evidence="1" type="ORF">GCM10011579_036040</name>
</gene>
<proteinExistence type="predicted"/>
<accession>A0A917Y470</accession>
<protein>
    <submittedName>
        <fullName evidence="1">Uncharacterized protein</fullName>
    </submittedName>
</protein>
<sequence length="96" mass="9780">MNRGPVASRRAFEGRGDRVEGALAHRLGAEGTDRVGGLHEVDLGAPDVGVLRQPVAAEGGRLDLAAPVDAHVLDAGNTSAAAPLRTLETFPACDGS</sequence>